<sequence length="259" mass="28197">MKIARYTHNDEITYGVLDGDDLVALRTDPLFGGFETTGRRVPLDEVRLLSPIIPRSKVVGIGKNYADHAAEMNSEVPAEPIMFFVPNTAVIGPDDPIVLPPWDDVVHHEAELAVVISRPCKDVPIERAKEVIFGYTVGNDVSARTAQRGDTTWARGKGFDTSCPLGPFLVIPESDAEFDPTNAAVRCYVDGELRQDGNTKDMIFSIPELISYVTSVCSLLPGDVILTGTPAGVGPIEHGQRVECEIEGIGELTNLVIRR</sequence>
<evidence type="ECO:0000313" key="4">
    <source>
        <dbReference type="EMBL" id="OKL54636.1"/>
    </source>
</evidence>
<dbReference type="AlphaFoldDB" id="A0A1Q5Q4A6"/>
<keyword evidence="1" id="KW-0479">Metal-binding</keyword>
<proteinExistence type="predicted"/>
<gene>
    <name evidence="4" type="ORF">BSZ39_02815</name>
</gene>
<organism evidence="4 5">
    <name type="scientific">Bowdeniella nasicola</name>
    <dbReference type="NCBI Taxonomy" id="208480"/>
    <lineage>
        <taxon>Bacteria</taxon>
        <taxon>Bacillati</taxon>
        <taxon>Actinomycetota</taxon>
        <taxon>Actinomycetes</taxon>
        <taxon>Actinomycetales</taxon>
        <taxon>Actinomycetaceae</taxon>
        <taxon>Bowdeniella</taxon>
    </lineage>
</organism>
<keyword evidence="5" id="KW-1185">Reference proteome</keyword>
<dbReference type="Pfam" id="PF01557">
    <property type="entry name" value="FAA_hydrolase"/>
    <property type="match status" value="1"/>
</dbReference>
<protein>
    <submittedName>
        <fullName evidence="4">2-hydroxyhepta-2,4-diene-1,7-dioate isomerase</fullName>
    </submittedName>
</protein>
<dbReference type="GO" id="GO:0016853">
    <property type="term" value="F:isomerase activity"/>
    <property type="evidence" value="ECO:0007669"/>
    <property type="project" value="UniProtKB-KW"/>
</dbReference>
<dbReference type="InterPro" id="IPR018833">
    <property type="entry name" value="Rv2993c-like_N"/>
</dbReference>
<dbReference type="EMBL" id="MQVR01000010">
    <property type="protein sequence ID" value="OKL54636.1"/>
    <property type="molecule type" value="Genomic_DNA"/>
</dbReference>
<dbReference type="Proteomes" id="UP000185628">
    <property type="component" value="Unassembled WGS sequence"/>
</dbReference>
<dbReference type="SUPFAM" id="SSF56529">
    <property type="entry name" value="FAH"/>
    <property type="match status" value="1"/>
</dbReference>
<keyword evidence="4" id="KW-0413">Isomerase</keyword>
<evidence type="ECO:0000259" key="3">
    <source>
        <dbReference type="Pfam" id="PF10370"/>
    </source>
</evidence>
<dbReference type="Gene3D" id="2.30.30.370">
    <property type="entry name" value="FAH"/>
    <property type="match status" value="1"/>
</dbReference>
<comment type="caution">
    <text evidence="4">The sequence shown here is derived from an EMBL/GenBank/DDBJ whole genome shotgun (WGS) entry which is preliminary data.</text>
</comment>
<dbReference type="OrthoDB" id="9805307at2"/>
<evidence type="ECO:0000313" key="5">
    <source>
        <dbReference type="Proteomes" id="UP000185628"/>
    </source>
</evidence>
<feature type="domain" description="Fumarylacetoacetase-like C-terminal" evidence="2">
    <location>
        <begin position="57"/>
        <end position="256"/>
    </location>
</feature>
<dbReference type="Gene3D" id="3.90.850.10">
    <property type="entry name" value="Fumarylacetoacetase-like, C-terminal domain"/>
    <property type="match status" value="1"/>
</dbReference>
<evidence type="ECO:0000256" key="1">
    <source>
        <dbReference type="ARBA" id="ARBA00022723"/>
    </source>
</evidence>
<dbReference type="InterPro" id="IPR011234">
    <property type="entry name" value="Fumarylacetoacetase-like_C"/>
</dbReference>
<dbReference type="GO" id="GO:0046872">
    <property type="term" value="F:metal ion binding"/>
    <property type="evidence" value="ECO:0007669"/>
    <property type="project" value="UniProtKB-KW"/>
</dbReference>
<accession>A0A1Q5Q4A6</accession>
<name>A0A1Q5Q4A6_9ACTO</name>
<dbReference type="GO" id="GO:0019752">
    <property type="term" value="P:carboxylic acid metabolic process"/>
    <property type="evidence" value="ECO:0007669"/>
    <property type="project" value="UniProtKB-ARBA"/>
</dbReference>
<dbReference type="RefSeq" id="WP_073715878.1">
    <property type="nucleotide sequence ID" value="NZ_MQVR01000010.1"/>
</dbReference>
<evidence type="ECO:0000259" key="2">
    <source>
        <dbReference type="Pfam" id="PF01557"/>
    </source>
</evidence>
<dbReference type="GO" id="GO:0018773">
    <property type="term" value="F:acetylpyruvate hydrolase activity"/>
    <property type="evidence" value="ECO:0007669"/>
    <property type="project" value="TreeGrafter"/>
</dbReference>
<dbReference type="FunFam" id="3.90.850.10:FF:000002">
    <property type="entry name" value="2-hydroxyhepta-2,4-diene-1,7-dioate isomerase"/>
    <property type="match status" value="1"/>
</dbReference>
<dbReference type="InterPro" id="IPR036663">
    <property type="entry name" value="Fumarylacetoacetase_C_sf"/>
</dbReference>
<dbReference type="PANTHER" id="PTHR11820">
    <property type="entry name" value="ACYLPYRUVASE"/>
    <property type="match status" value="1"/>
</dbReference>
<dbReference type="Pfam" id="PF10370">
    <property type="entry name" value="Rv2993c-like_N"/>
    <property type="match status" value="1"/>
</dbReference>
<dbReference type="PANTHER" id="PTHR11820:SF7">
    <property type="entry name" value="ACYLPYRUVASE FAHD1, MITOCHONDRIAL"/>
    <property type="match status" value="1"/>
</dbReference>
<dbReference type="STRING" id="208480.SAMN02910418_01869"/>
<feature type="domain" description="Rv2993c-like N-terminal" evidence="3">
    <location>
        <begin position="1"/>
        <end position="51"/>
    </location>
</feature>
<reference evidence="5" key="1">
    <citation type="submission" date="2016-12" db="EMBL/GenBank/DDBJ databases">
        <authorList>
            <person name="Meng X."/>
        </authorList>
    </citation>
    <scope>NUCLEOTIDE SEQUENCE [LARGE SCALE GENOMIC DNA]</scope>
    <source>
        <strain evidence="5">DSM 19116</strain>
    </source>
</reference>